<dbReference type="PANTHER" id="PTHR15746:SF14">
    <property type="entry name" value="RAB11 FAMILY-INTERACTING PROTEIN 5"/>
    <property type="match status" value="1"/>
</dbReference>
<sequence length="1318" mass="138567">VRDAEPAAGPSRWLPTHVQVTVLRARGLRGKSSGAGSTSDAYTVIQVGREKYSTSVVEKTQGCPEWREECSFELPPGALDGLLRAQEADAGSAPWAAGNAAACELVLTTMHRSLIGVDKFLGQAKVALDEVFGAGRAQHTQWYKLHSKAGKKEKERGEIQVTIQFTRNNLSASMFDLSMKDKPRSPFSKIKDKMKGKKKYDLESASAILPSSALEDPDLGSLGKMGKAKGFFLRNKLRKSSLTQSNTSLGSDSTLSSASGSLAYQGPGAELLTRSPSRSSWLSTEGGRDSTQSPKLLTHKRTYSDEASQMRAAPPRALLDLQGHLDAASRSSLCVNGSHIYNEEPQGPVRHRSSISGPFPPSNSLHSVSSRPSEEGPRSADDSWGRGSRSTSSSEAVPGQEELSAQAKLLAIGASRSGEDEGARLPEGKPVQVATPMVASSEVVAEKEGARKEERKPRMGLFHHHHQGLNRSELGRRGSLGEKGGPTLGPPPYHSSSGEEKAKSSWFGLREAKEPTQKPSLDVSPQVESDPAALPHHLPSSPWAPAPPTPAPTAAPMLSINLFAAASPTAATAAATTATPEATPSGFMGITNPFLTSLQNNPFFEELVADIALNSPSPAPSLPSASRASPTPWASPGKALPEWDDTFNVFAAGRLHPEARSEILACAGVGLEVAGLQDPGPQAVTVKAAEPQGDRGGGGGKGGSSVWLEPRVPLDLGLDHENTSAADLGTLGSFGASLPSMSARLHLRASASESDREPLAPEGEAGQSPADSGTSLFSSPEVISVWERLPGPDNAAEGQDKEASQGESQLFHELNTVDDSWPWDVVIISPAAEMASPVELPPPRVQPESPETVSPKGSEGLPPLDLEPEPKPKWVSDEGPQPSTPPPKPPRLFTPSSSQDKEAEEEKAAGGLSSSGAGTGEEDASRSALIVGPQESKEEGEKPESDRSTSDRSTSGTLLGEPGLEDLVEDAIPPVSGPCLSVPTSCTEDPTPVPCYSESLAPESEQICGAPERREGPEAPEEAQSQGPVGEGLGPLSVTSQQADLWASEENALGPFLSQGNEDSPKDPPNLPSTSPPGSRESSIHSGPEELPTPPEPAFPPPPLPPWASYHHGGPSPPCSPLPGAWPPTSSSPTPEELASPPGPFEPSPPGGSPAPRGEDSAAATPASPLVLLPLETRPAEESQSSASPHPVKPLSTTSVEGSPDRKQPRSSLSTALSSGLEKLKTVTSGSIQPVALAPQIGQTVDTKRLKDSAGLDQSAKYYHLTHDELIGLLLQRERELSQRDEHVQELESYIDRLLVRIMETSPTLLQIPPSPPK</sequence>
<evidence type="ECO:0000256" key="5">
    <source>
        <dbReference type="ARBA" id="ARBA00022927"/>
    </source>
</evidence>
<dbReference type="InterPro" id="IPR019018">
    <property type="entry name" value="Rab-bd_FIP-RBD"/>
</dbReference>
<dbReference type="SUPFAM" id="SSF144270">
    <property type="entry name" value="Eferin C-derminal domain-like"/>
    <property type="match status" value="1"/>
</dbReference>
<name>A0ABM0RLI9_GALVR</name>
<feature type="compositionally biased region" description="Low complexity" evidence="6">
    <location>
        <begin position="1127"/>
        <end position="1140"/>
    </location>
</feature>
<keyword evidence="5" id="KW-0653">Protein transport</keyword>
<keyword evidence="3" id="KW-0597">Phosphoprotein</keyword>
<evidence type="ECO:0000259" key="8">
    <source>
        <dbReference type="PROSITE" id="PS51511"/>
    </source>
</evidence>
<feature type="region of interest" description="Disordered" evidence="6">
    <location>
        <begin position="417"/>
        <end position="550"/>
    </location>
</feature>
<evidence type="ECO:0000259" key="7">
    <source>
        <dbReference type="PROSITE" id="PS50004"/>
    </source>
</evidence>
<feature type="compositionally biased region" description="Low complexity" evidence="6">
    <location>
        <begin position="385"/>
        <end position="394"/>
    </location>
</feature>
<dbReference type="PROSITE" id="PS50004">
    <property type="entry name" value="C2"/>
    <property type="match status" value="1"/>
</dbReference>
<evidence type="ECO:0000256" key="3">
    <source>
        <dbReference type="ARBA" id="ARBA00022553"/>
    </source>
</evidence>
<proteinExistence type="predicted"/>
<dbReference type="Pfam" id="PF09457">
    <property type="entry name" value="RBD-FIP"/>
    <property type="match status" value="1"/>
</dbReference>
<accession>A0ABM0RLI9</accession>
<dbReference type="Proteomes" id="UP000694923">
    <property type="component" value="Unplaced"/>
</dbReference>
<feature type="compositionally biased region" description="Pro residues" evidence="6">
    <location>
        <begin position="1091"/>
        <end position="1106"/>
    </location>
</feature>
<dbReference type="SMART" id="SM00239">
    <property type="entry name" value="C2"/>
    <property type="match status" value="1"/>
</dbReference>
<feature type="compositionally biased region" description="Basic and acidic residues" evidence="6">
    <location>
        <begin position="372"/>
        <end position="384"/>
    </location>
</feature>
<organism evidence="9 10">
    <name type="scientific">Galeopterus variegatus</name>
    <name type="common">Malayan flying lemur</name>
    <name type="synonym">Cynocephalus variegatus</name>
    <dbReference type="NCBI Taxonomy" id="482537"/>
    <lineage>
        <taxon>Eukaryota</taxon>
        <taxon>Metazoa</taxon>
        <taxon>Chordata</taxon>
        <taxon>Craniata</taxon>
        <taxon>Vertebrata</taxon>
        <taxon>Euteleostomi</taxon>
        <taxon>Mammalia</taxon>
        <taxon>Eutheria</taxon>
        <taxon>Euarchontoglires</taxon>
        <taxon>Dermoptera</taxon>
        <taxon>Cynocephalidae</taxon>
        <taxon>Galeopterus</taxon>
    </lineage>
</organism>
<evidence type="ECO:0000313" key="10">
    <source>
        <dbReference type="RefSeq" id="XP_008581480.1"/>
    </source>
</evidence>
<feature type="compositionally biased region" description="Pro residues" evidence="6">
    <location>
        <begin position="1141"/>
        <end position="1153"/>
    </location>
</feature>
<dbReference type="Gene3D" id="2.60.40.150">
    <property type="entry name" value="C2 domain"/>
    <property type="match status" value="1"/>
</dbReference>
<protein>
    <submittedName>
        <fullName evidence="10">Rab11 family-interacting protein 5</fullName>
    </submittedName>
</protein>
<feature type="compositionally biased region" description="Basic and acidic residues" evidence="6">
    <location>
        <begin position="935"/>
        <end position="950"/>
    </location>
</feature>
<dbReference type="Gene3D" id="1.20.5.2440">
    <property type="match status" value="1"/>
</dbReference>
<feature type="domain" description="C2" evidence="7">
    <location>
        <begin position="2"/>
        <end position="143"/>
    </location>
</feature>
<keyword evidence="9" id="KW-1185">Reference proteome</keyword>
<evidence type="ECO:0000256" key="2">
    <source>
        <dbReference type="ARBA" id="ARBA00022448"/>
    </source>
</evidence>
<gene>
    <name evidence="10" type="primary">RAB11FIP5</name>
</gene>
<evidence type="ECO:0000256" key="6">
    <source>
        <dbReference type="SAM" id="MobiDB-lite"/>
    </source>
</evidence>
<feature type="domain" description="FIP-RBD" evidence="8">
    <location>
        <begin position="1251"/>
        <end position="1313"/>
    </location>
</feature>
<feature type="compositionally biased region" description="Pro residues" evidence="6">
    <location>
        <begin position="882"/>
        <end position="892"/>
    </location>
</feature>
<feature type="region of interest" description="Disordered" evidence="6">
    <location>
        <begin position="837"/>
        <end position="1219"/>
    </location>
</feature>
<evidence type="ECO:0000256" key="1">
    <source>
        <dbReference type="ARBA" id="ARBA00004172"/>
    </source>
</evidence>
<comment type="subcellular location">
    <subcellularLocation>
        <location evidence="1">Recycling endosome</location>
    </subcellularLocation>
</comment>
<dbReference type="Pfam" id="PF00168">
    <property type="entry name" value="C2"/>
    <property type="match status" value="1"/>
</dbReference>
<dbReference type="InterPro" id="IPR037245">
    <property type="entry name" value="FIP-RBD_C_sf"/>
</dbReference>
<dbReference type="InterPro" id="IPR035892">
    <property type="entry name" value="C2_domain_sf"/>
</dbReference>
<feature type="region of interest" description="Disordered" evidence="6">
    <location>
        <begin position="746"/>
        <end position="777"/>
    </location>
</feature>
<feature type="region of interest" description="Disordered" evidence="6">
    <location>
        <begin position="343"/>
        <end position="401"/>
    </location>
</feature>
<feature type="compositionally biased region" description="Basic and acidic residues" evidence="6">
    <location>
        <begin position="444"/>
        <end position="457"/>
    </location>
</feature>
<feature type="compositionally biased region" description="Low complexity" evidence="6">
    <location>
        <begin position="622"/>
        <end position="632"/>
    </location>
</feature>
<dbReference type="SUPFAM" id="SSF49562">
    <property type="entry name" value="C2 domain (Calcium/lipid-binding domain, CaLB)"/>
    <property type="match status" value="1"/>
</dbReference>
<feature type="compositionally biased region" description="Polar residues" evidence="6">
    <location>
        <begin position="1076"/>
        <end position="1085"/>
    </location>
</feature>
<feature type="compositionally biased region" description="Polar residues" evidence="6">
    <location>
        <begin position="274"/>
        <end position="295"/>
    </location>
</feature>
<dbReference type="GeneID" id="103599162"/>
<dbReference type="InterPro" id="IPR000008">
    <property type="entry name" value="C2_dom"/>
</dbReference>
<feature type="compositionally biased region" description="Pro residues" evidence="6">
    <location>
        <begin position="1115"/>
        <end position="1126"/>
    </location>
</feature>
<dbReference type="InterPro" id="IPR037789">
    <property type="entry name" value="FIP_classI"/>
</dbReference>
<dbReference type="PANTHER" id="PTHR15746">
    <property type="entry name" value="RAB11-RELATED"/>
    <property type="match status" value="1"/>
</dbReference>
<dbReference type="RefSeq" id="XP_008581480.1">
    <property type="nucleotide sequence ID" value="XM_008583258.1"/>
</dbReference>
<feature type="compositionally biased region" description="Basic and acidic residues" evidence="6">
    <location>
        <begin position="417"/>
        <end position="427"/>
    </location>
</feature>
<evidence type="ECO:0000313" key="9">
    <source>
        <dbReference type="Proteomes" id="UP000694923"/>
    </source>
</evidence>
<feature type="region of interest" description="Disordered" evidence="6">
    <location>
        <begin position="266"/>
        <end position="298"/>
    </location>
</feature>
<keyword evidence="2" id="KW-0813">Transport</keyword>
<feature type="compositionally biased region" description="Basic and acidic residues" evidence="6">
    <location>
        <begin position="899"/>
        <end position="908"/>
    </location>
</feature>
<dbReference type="PROSITE" id="PS51511">
    <property type="entry name" value="FIP_RBD"/>
    <property type="match status" value="1"/>
</dbReference>
<feature type="non-terminal residue" evidence="10">
    <location>
        <position position="1"/>
    </location>
</feature>
<keyword evidence="4" id="KW-0967">Endosome</keyword>
<reference evidence="10" key="1">
    <citation type="submission" date="2025-08" db="UniProtKB">
        <authorList>
            <consortium name="RefSeq"/>
        </authorList>
    </citation>
    <scope>IDENTIFICATION</scope>
</reference>
<feature type="compositionally biased region" description="Low complexity" evidence="6">
    <location>
        <begin position="951"/>
        <end position="960"/>
    </location>
</feature>
<feature type="compositionally biased region" description="Polar residues" evidence="6">
    <location>
        <begin position="362"/>
        <end position="371"/>
    </location>
</feature>
<evidence type="ECO:0000256" key="4">
    <source>
        <dbReference type="ARBA" id="ARBA00022753"/>
    </source>
</evidence>
<feature type="region of interest" description="Disordered" evidence="6">
    <location>
        <begin position="618"/>
        <end position="639"/>
    </location>
</feature>